<dbReference type="GO" id="GO:0007165">
    <property type="term" value="P:signal transduction"/>
    <property type="evidence" value="ECO:0007669"/>
    <property type="project" value="InterPro"/>
</dbReference>
<dbReference type="SUPFAM" id="SSF48350">
    <property type="entry name" value="GTPase activation domain, GAP"/>
    <property type="match status" value="1"/>
</dbReference>
<dbReference type="GO" id="GO:0051645">
    <property type="term" value="P:Golgi localization"/>
    <property type="evidence" value="ECO:0007669"/>
    <property type="project" value="TreeGrafter"/>
</dbReference>
<feature type="non-terminal residue" evidence="5">
    <location>
        <position position="68"/>
    </location>
</feature>
<comment type="caution">
    <text evidence="5">The sequence shown here is derived from an EMBL/GenBank/DDBJ whole genome shotgun (WGS) entry which is preliminary data.</text>
</comment>
<protein>
    <submittedName>
        <fullName evidence="5">RHG21 protein</fullName>
    </submittedName>
</protein>
<evidence type="ECO:0000259" key="4">
    <source>
        <dbReference type="PROSITE" id="PS50238"/>
    </source>
</evidence>
<dbReference type="InterPro" id="IPR008936">
    <property type="entry name" value="Rho_GTPase_activation_prot"/>
</dbReference>
<dbReference type="PANTHER" id="PTHR23175">
    <property type="entry name" value="PDZ DOMAIN-CONTAINING PROTEIN"/>
    <property type="match status" value="1"/>
</dbReference>
<gene>
    <name evidence="5" type="primary">Arhgap21</name>
    <name evidence="5" type="ORF">SCOUMB_R08363</name>
</gene>
<dbReference type="OrthoDB" id="6281275at2759"/>
<name>A0A7L4I9K2_SCOUM</name>
<evidence type="ECO:0000256" key="2">
    <source>
        <dbReference type="ARBA" id="ARBA00004496"/>
    </source>
</evidence>
<dbReference type="GO" id="GO:0005737">
    <property type="term" value="C:cytoplasm"/>
    <property type="evidence" value="ECO:0007669"/>
    <property type="project" value="UniProtKB-SubCell"/>
</dbReference>
<dbReference type="AlphaFoldDB" id="A0A7L4I9K2"/>
<comment type="subcellular location">
    <subcellularLocation>
        <location evidence="2">Cytoplasm</location>
    </subcellularLocation>
    <subcellularLocation>
        <location evidence="1">Endomembrane system</location>
        <topology evidence="1">Peripheral membrane protein</topology>
    </subcellularLocation>
</comment>
<dbReference type="InterPro" id="IPR000198">
    <property type="entry name" value="RhoGAP_dom"/>
</dbReference>
<dbReference type="EMBL" id="VZTL01066099">
    <property type="protein sequence ID" value="NXX61733.1"/>
    <property type="molecule type" value="Genomic_DNA"/>
</dbReference>
<dbReference type="Proteomes" id="UP000539032">
    <property type="component" value="Unassembled WGS sequence"/>
</dbReference>
<proteinExistence type="predicted"/>
<evidence type="ECO:0000256" key="1">
    <source>
        <dbReference type="ARBA" id="ARBA00004184"/>
    </source>
</evidence>
<evidence type="ECO:0000313" key="6">
    <source>
        <dbReference type="Proteomes" id="UP000539032"/>
    </source>
</evidence>
<accession>A0A7L4I9K2</accession>
<keyword evidence="6" id="KW-1185">Reference proteome</keyword>
<feature type="non-terminal residue" evidence="5">
    <location>
        <position position="1"/>
    </location>
</feature>
<dbReference type="Pfam" id="PF00620">
    <property type="entry name" value="RhoGAP"/>
    <property type="match status" value="1"/>
</dbReference>
<dbReference type="PROSITE" id="PS50238">
    <property type="entry name" value="RHOGAP"/>
    <property type="match status" value="1"/>
</dbReference>
<dbReference type="PANTHER" id="PTHR23175:SF16">
    <property type="entry name" value="RHO GTPASE-ACTIVATING PROTEIN 21"/>
    <property type="match status" value="1"/>
</dbReference>
<sequence>FLTDKYADFIDANRKEDPVERLKTLKRLIHDLPEHHYETLKFLSAHLKTVAENSEKNKVSETRVSCIL</sequence>
<evidence type="ECO:0000256" key="3">
    <source>
        <dbReference type="ARBA" id="ARBA00022490"/>
    </source>
</evidence>
<evidence type="ECO:0000313" key="5">
    <source>
        <dbReference type="EMBL" id="NXX61733.1"/>
    </source>
</evidence>
<feature type="domain" description="Rho-GAP" evidence="4">
    <location>
        <begin position="1"/>
        <end position="68"/>
    </location>
</feature>
<dbReference type="Gene3D" id="1.10.555.10">
    <property type="entry name" value="Rho GTPase activation protein"/>
    <property type="match status" value="1"/>
</dbReference>
<dbReference type="GO" id="GO:0012505">
    <property type="term" value="C:endomembrane system"/>
    <property type="evidence" value="ECO:0007669"/>
    <property type="project" value="UniProtKB-SubCell"/>
</dbReference>
<keyword evidence="3" id="KW-0963">Cytoplasm</keyword>
<reference evidence="5 6" key="1">
    <citation type="submission" date="2020-02" db="EMBL/GenBank/DDBJ databases">
        <title>Bird 10,000 Genomes (B10K) Project - Family phase.</title>
        <authorList>
            <person name="Zhang G."/>
        </authorList>
    </citation>
    <scope>NUCLEOTIDE SEQUENCE [LARGE SCALE GENOMIC DNA]</scope>
    <source>
        <strain evidence="5">B10K-DU-002-70</strain>
        <tissue evidence="5">Muscle</tissue>
    </source>
</reference>
<organism evidence="5 6">
    <name type="scientific">Scopus umbretta</name>
    <name type="common">Hammerkop</name>
    <dbReference type="NCBI Taxonomy" id="33581"/>
    <lineage>
        <taxon>Eukaryota</taxon>
        <taxon>Metazoa</taxon>
        <taxon>Chordata</taxon>
        <taxon>Craniata</taxon>
        <taxon>Vertebrata</taxon>
        <taxon>Euteleostomi</taxon>
        <taxon>Archelosauria</taxon>
        <taxon>Archosauria</taxon>
        <taxon>Dinosauria</taxon>
        <taxon>Saurischia</taxon>
        <taxon>Theropoda</taxon>
        <taxon>Coelurosauria</taxon>
        <taxon>Aves</taxon>
        <taxon>Neognathae</taxon>
        <taxon>Neoaves</taxon>
        <taxon>Aequornithes</taxon>
        <taxon>Pelecaniformes</taxon>
        <taxon>Scopidae</taxon>
        <taxon>Scopus</taxon>
    </lineage>
</organism>